<accession>A0ABQ7QNM0</accession>
<organism evidence="1 2">
    <name type="scientific">Plutella xylostella</name>
    <name type="common">Diamondback moth</name>
    <name type="synonym">Plutella maculipennis</name>
    <dbReference type="NCBI Taxonomy" id="51655"/>
    <lineage>
        <taxon>Eukaryota</taxon>
        <taxon>Metazoa</taxon>
        <taxon>Ecdysozoa</taxon>
        <taxon>Arthropoda</taxon>
        <taxon>Hexapoda</taxon>
        <taxon>Insecta</taxon>
        <taxon>Pterygota</taxon>
        <taxon>Neoptera</taxon>
        <taxon>Endopterygota</taxon>
        <taxon>Lepidoptera</taxon>
        <taxon>Glossata</taxon>
        <taxon>Ditrysia</taxon>
        <taxon>Yponomeutoidea</taxon>
        <taxon>Plutellidae</taxon>
        <taxon>Plutella</taxon>
    </lineage>
</organism>
<dbReference type="EMBL" id="JAHIBW010000011">
    <property type="protein sequence ID" value="KAG7306638.1"/>
    <property type="molecule type" value="Genomic_DNA"/>
</dbReference>
<gene>
    <name evidence="1" type="ORF">JYU34_008017</name>
</gene>
<name>A0ABQ7QNM0_PLUXY</name>
<sequence>MISGQSCNNVILFYEFEHLAGGGDLSDCVKVEEVSKCCGCQGQGQPVKVIFAPAMLPGMQSIFGPVPGIPYVVKPTQKINEQFKAQ</sequence>
<evidence type="ECO:0000313" key="1">
    <source>
        <dbReference type="EMBL" id="KAG7306638.1"/>
    </source>
</evidence>
<reference evidence="1 2" key="1">
    <citation type="submission" date="2021-06" db="EMBL/GenBank/DDBJ databases">
        <title>A haploid diamondback moth (Plutella xylostella L.) genome assembly resolves 31 chromosomes and identifies a diamide resistance mutation.</title>
        <authorList>
            <person name="Ward C.M."/>
            <person name="Perry K.D."/>
            <person name="Baker G."/>
            <person name="Powis K."/>
            <person name="Heckel D.G."/>
            <person name="Baxter S.W."/>
        </authorList>
    </citation>
    <scope>NUCLEOTIDE SEQUENCE [LARGE SCALE GENOMIC DNA]</scope>
    <source>
        <strain evidence="1 2">LV</strain>
        <tissue evidence="1">Single pupa</tissue>
    </source>
</reference>
<comment type="caution">
    <text evidence="1">The sequence shown here is derived from an EMBL/GenBank/DDBJ whole genome shotgun (WGS) entry which is preliminary data.</text>
</comment>
<dbReference type="Proteomes" id="UP000823941">
    <property type="component" value="Chromosome 11"/>
</dbReference>
<protein>
    <submittedName>
        <fullName evidence="1">Uncharacterized protein</fullName>
    </submittedName>
</protein>
<evidence type="ECO:0000313" key="2">
    <source>
        <dbReference type="Proteomes" id="UP000823941"/>
    </source>
</evidence>
<keyword evidence="2" id="KW-1185">Reference proteome</keyword>
<proteinExistence type="predicted"/>